<accession>A0ABY6GLA0</accession>
<protein>
    <submittedName>
        <fullName evidence="1">Uncharacterized protein</fullName>
    </submittedName>
</protein>
<evidence type="ECO:0000313" key="1">
    <source>
        <dbReference type="EMBL" id="UYL64807.1"/>
    </source>
</evidence>
<dbReference type="Proteomes" id="UP001156193">
    <property type="component" value="Segment"/>
</dbReference>
<keyword evidence="2" id="KW-1185">Reference proteome</keyword>
<dbReference type="EMBL" id="OP413838">
    <property type="protein sequence ID" value="UYL64807.1"/>
    <property type="molecule type" value="Genomic_DNA"/>
</dbReference>
<reference evidence="1 2" key="1">
    <citation type="submission" date="2022-09" db="EMBL/GenBank/DDBJ databases">
        <title>Evolutionary Diversification of Methanotrophic Ca. Methanophagales (ANME-1) and Their Expansive Virome.</title>
        <authorList>
            <person name="Laso-Perez R."/>
            <person name="Wu F."/>
            <person name="Cremiere A."/>
            <person name="Speth D."/>
            <person name="Magyar J.S."/>
            <person name="Krupovic M."/>
            <person name="Orphan V.J."/>
        </authorList>
    </citation>
    <scope>NUCLEOTIDE SEQUENCE [LARGE SCALE GENOMIC DNA]</scope>
    <source>
        <strain evidence="1">PBV299</strain>
    </source>
</reference>
<organism evidence="1 2">
    <name type="scientific">Methanophagales virus PBV299</name>
    <dbReference type="NCBI Taxonomy" id="2987730"/>
    <lineage>
        <taxon>Viruses</taxon>
        <taxon>Duplodnaviria</taxon>
        <taxon>Heunggongvirae</taxon>
        <taxon>Uroviricota</taxon>
        <taxon>Caudoviricetes</taxon>
        <taxon>Nakonvirales</taxon>
        <taxon>Ahpuchviridae</taxon>
        <taxon>Kisinvirus</taxon>
        <taxon>Kisinvirus pescaderoense</taxon>
    </lineage>
</organism>
<proteinExistence type="predicted"/>
<name>A0ABY6GLA0_9CAUD</name>
<evidence type="ECO:0000313" key="2">
    <source>
        <dbReference type="Proteomes" id="UP001156193"/>
    </source>
</evidence>
<sequence length="159" mass="18154">MDENKNVGVEEEKEIEVREENKQYKGAISAPLAFRWDEKNQQWVSRWPDGRVILLHRDDAKNNPPSPNEVYLCTVKFKETASGKGFGIAWLGPPISYPRIIYNPLDSVAPFRIQTAPQEQILEKTFDNAVRALARRGIKKCMLMFPAVTEALREGPKGR</sequence>
<gene>
    <name evidence="1" type="ORF">OFDIEDLO_00011</name>
</gene>